<name>A0A151AV31_9FIRM</name>
<sequence>MACLSYREWECLLLLTGGQLWSKRVVFSLVYAGIPGSWLANY</sequence>
<proteinExistence type="predicted"/>
<gene>
    <name evidence="1" type="ORF">MOMUL_22370</name>
</gene>
<organism evidence="1 2">
    <name type="scientific">Moorella mulderi DSM 14980</name>
    <dbReference type="NCBI Taxonomy" id="1122241"/>
    <lineage>
        <taxon>Bacteria</taxon>
        <taxon>Bacillati</taxon>
        <taxon>Bacillota</taxon>
        <taxon>Clostridia</taxon>
        <taxon>Neomoorellales</taxon>
        <taxon>Neomoorellaceae</taxon>
        <taxon>Neomoorella</taxon>
    </lineage>
</organism>
<keyword evidence="2" id="KW-1185">Reference proteome</keyword>
<accession>A0A151AV31</accession>
<dbReference type="EMBL" id="LTBC01000010">
    <property type="protein sequence ID" value="KYH31498.1"/>
    <property type="molecule type" value="Genomic_DNA"/>
</dbReference>
<comment type="caution">
    <text evidence="1">The sequence shown here is derived from an EMBL/GenBank/DDBJ whole genome shotgun (WGS) entry which is preliminary data.</text>
</comment>
<reference evidence="1 2" key="1">
    <citation type="submission" date="2016-02" db="EMBL/GenBank/DDBJ databases">
        <title>Genome sequence of Moorella mulderi DSM 14980.</title>
        <authorList>
            <person name="Poehlein A."/>
            <person name="Daniel R."/>
        </authorList>
    </citation>
    <scope>NUCLEOTIDE SEQUENCE [LARGE SCALE GENOMIC DNA]</scope>
    <source>
        <strain evidence="1 2">DSM 14980</strain>
    </source>
</reference>
<protein>
    <submittedName>
        <fullName evidence="1">Uncharacterized protein</fullName>
    </submittedName>
</protein>
<dbReference type="RefSeq" id="WP_269085209.1">
    <property type="nucleotide sequence ID" value="NZ_LTBC01000010.1"/>
</dbReference>
<evidence type="ECO:0000313" key="2">
    <source>
        <dbReference type="Proteomes" id="UP000075670"/>
    </source>
</evidence>
<dbReference type="AlphaFoldDB" id="A0A151AV31"/>
<dbReference type="Proteomes" id="UP000075670">
    <property type="component" value="Unassembled WGS sequence"/>
</dbReference>
<dbReference type="PATRIC" id="fig|1122241.3.peg.2382"/>
<evidence type="ECO:0000313" key="1">
    <source>
        <dbReference type="EMBL" id="KYH31498.1"/>
    </source>
</evidence>